<protein>
    <recommendedName>
        <fullName evidence="3">Lipoprotein</fullName>
    </recommendedName>
</protein>
<accession>A0AA41W4D2</accession>
<gene>
    <name evidence="1" type="ORF">NAF29_03355</name>
</gene>
<organism evidence="1 2">
    <name type="scientific">Echinimonas agarilytica</name>
    <dbReference type="NCBI Taxonomy" id="1215918"/>
    <lineage>
        <taxon>Bacteria</taxon>
        <taxon>Pseudomonadati</taxon>
        <taxon>Pseudomonadota</taxon>
        <taxon>Gammaproteobacteria</taxon>
        <taxon>Alteromonadales</taxon>
        <taxon>Echinimonadaceae</taxon>
        <taxon>Echinimonas</taxon>
    </lineage>
</organism>
<comment type="caution">
    <text evidence="1">The sequence shown here is derived from an EMBL/GenBank/DDBJ whole genome shotgun (WGS) entry which is preliminary data.</text>
</comment>
<evidence type="ECO:0008006" key="3">
    <source>
        <dbReference type="Google" id="ProtNLM"/>
    </source>
</evidence>
<dbReference type="EMBL" id="JAMQGP010000001">
    <property type="protein sequence ID" value="MCM2678709.1"/>
    <property type="molecule type" value="Genomic_DNA"/>
</dbReference>
<dbReference type="Proteomes" id="UP001165393">
    <property type="component" value="Unassembled WGS sequence"/>
</dbReference>
<keyword evidence="2" id="KW-1185">Reference proteome</keyword>
<dbReference type="PROSITE" id="PS51257">
    <property type="entry name" value="PROKAR_LIPOPROTEIN"/>
    <property type="match status" value="1"/>
</dbReference>
<proteinExistence type="predicted"/>
<dbReference type="AlphaFoldDB" id="A0AA41W4D2"/>
<sequence>MRLSLLMATTILLAAGCTQTPVPYQVNKTTDHPSNLNPIQFPLGVTQERLGPNQYRITAKLAELGTQERARAMALYHASILTEEKQFEGFVIKQKNGGSWCHSLRNNKTKSVTDVDGGVSARITIELMNSQNAGSEKFLKAENVKLTSKKTMDKVLSEQELAFVKEEREEHCEANARKRTNRLRTAL</sequence>
<evidence type="ECO:0000313" key="2">
    <source>
        <dbReference type="Proteomes" id="UP001165393"/>
    </source>
</evidence>
<evidence type="ECO:0000313" key="1">
    <source>
        <dbReference type="EMBL" id="MCM2678709.1"/>
    </source>
</evidence>
<name>A0AA41W4D2_9GAMM</name>
<dbReference type="RefSeq" id="WP_251260069.1">
    <property type="nucleotide sequence ID" value="NZ_JAMQGP010000001.1"/>
</dbReference>
<reference evidence="1 2" key="1">
    <citation type="journal article" date="2013" name="Antonie Van Leeuwenhoek">
        <title>Echinimonas agarilytica gen. nov., sp. nov., a new gammaproteobacterium isolated from the sea urchin Strongylocentrotus intermedius.</title>
        <authorList>
            <person name="Nedashkovskaya O.I."/>
            <person name="Stenkova A.M."/>
            <person name="Zhukova N.V."/>
            <person name="Van Trappen S."/>
            <person name="Lee J.S."/>
            <person name="Kim S.B."/>
        </authorList>
    </citation>
    <scope>NUCLEOTIDE SEQUENCE [LARGE SCALE GENOMIC DNA]</scope>
    <source>
        <strain evidence="1 2">KMM 6351</strain>
    </source>
</reference>